<keyword evidence="2" id="KW-1185">Reference proteome</keyword>
<evidence type="ECO:0000313" key="1">
    <source>
        <dbReference type="EMBL" id="MBW0487095.1"/>
    </source>
</evidence>
<sequence>MDDDHQVDPSVHQLRTLLLHSSKLNTANATKRHLRGHLFITFITLYLQMGYRAPSNVLLGSYIDTIIAQNRLLCLSLDVIAPT</sequence>
<reference evidence="1" key="1">
    <citation type="submission" date="2021-03" db="EMBL/GenBank/DDBJ databases">
        <title>Draft genome sequence of rust myrtle Austropuccinia psidii MF-1, a brazilian biotype.</title>
        <authorList>
            <person name="Quecine M.C."/>
            <person name="Pachon D.M.R."/>
            <person name="Bonatelli M.L."/>
            <person name="Correr F.H."/>
            <person name="Franceschini L.M."/>
            <person name="Leite T.F."/>
            <person name="Margarido G.R.A."/>
            <person name="Almeida C.A."/>
            <person name="Ferrarezi J.A."/>
            <person name="Labate C.A."/>
        </authorList>
    </citation>
    <scope>NUCLEOTIDE SEQUENCE</scope>
    <source>
        <strain evidence="1">MF-1</strain>
    </source>
</reference>
<name>A0A9Q3CPY7_9BASI</name>
<dbReference type="Proteomes" id="UP000765509">
    <property type="component" value="Unassembled WGS sequence"/>
</dbReference>
<dbReference type="EMBL" id="AVOT02008966">
    <property type="protein sequence ID" value="MBW0487095.1"/>
    <property type="molecule type" value="Genomic_DNA"/>
</dbReference>
<gene>
    <name evidence="1" type="ORF">O181_026810</name>
</gene>
<comment type="caution">
    <text evidence="1">The sequence shown here is derived from an EMBL/GenBank/DDBJ whole genome shotgun (WGS) entry which is preliminary data.</text>
</comment>
<organism evidence="1 2">
    <name type="scientific">Austropuccinia psidii MF-1</name>
    <dbReference type="NCBI Taxonomy" id="1389203"/>
    <lineage>
        <taxon>Eukaryota</taxon>
        <taxon>Fungi</taxon>
        <taxon>Dikarya</taxon>
        <taxon>Basidiomycota</taxon>
        <taxon>Pucciniomycotina</taxon>
        <taxon>Pucciniomycetes</taxon>
        <taxon>Pucciniales</taxon>
        <taxon>Sphaerophragmiaceae</taxon>
        <taxon>Austropuccinia</taxon>
    </lineage>
</organism>
<evidence type="ECO:0000313" key="2">
    <source>
        <dbReference type="Proteomes" id="UP000765509"/>
    </source>
</evidence>
<proteinExistence type="predicted"/>
<protein>
    <submittedName>
        <fullName evidence="1">Uncharacterized protein</fullName>
    </submittedName>
</protein>
<dbReference type="AlphaFoldDB" id="A0A9Q3CPY7"/>
<accession>A0A9Q3CPY7</accession>